<name>A0ABV8Q6D7_9MICO</name>
<evidence type="ECO:0008006" key="3">
    <source>
        <dbReference type="Google" id="ProtNLM"/>
    </source>
</evidence>
<gene>
    <name evidence="1" type="ORF">ACFOYW_11095</name>
</gene>
<sequence length="272" mass="28248">MTDPAVGGVSAGDPAVVAEHIAETAARVVPGDALTVTRRRSLSDRMSGRPGAIAELKLASAAETLRLAQEHGAWVAETARVSGGVIISRRRMPLGEWLDAFAGRVAAIAADAAQDQGAAARALRALGVSTAASGVRVGDATLDSELSALPLRLRGQVPEAAVGAVQRIADAIREALPRVAQGTDADFTLRRAATTYLPDTLNGFLALPEDWRAQHRFANGSSAADELIGQLGVIETAVESIRSAALNDDAEALRVNGRFLEDRFGASSLDLG</sequence>
<reference evidence="2" key="1">
    <citation type="journal article" date="2019" name="Int. J. Syst. Evol. Microbiol.">
        <title>The Global Catalogue of Microorganisms (GCM) 10K type strain sequencing project: providing services to taxonomists for standard genome sequencing and annotation.</title>
        <authorList>
            <consortium name="The Broad Institute Genomics Platform"/>
            <consortium name="The Broad Institute Genome Sequencing Center for Infectious Disease"/>
            <person name="Wu L."/>
            <person name="Ma J."/>
        </authorList>
    </citation>
    <scope>NUCLEOTIDE SEQUENCE [LARGE SCALE GENOMIC DNA]</scope>
    <source>
        <strain evidence="2">CGMCC 1.10363</strain>
    </source>
</reference>
<comment type="caution">
    <text evidence="1">The sequence shown here is derived from an EMBL/GenBank/DDBJ whole genome shotgun (WGS) entry which is preliminary data.</text>
</comment>
<keyword evidence="2" id="KW-1185">Reference proteome</keyword>
<accession>A0ABV8Q6D7</accession>
<dbReference type="RefSeq" id="WP_390228997.1">
    <property type="nucleotide sequence ID" value="NZ_JBHSCN010000005.1"/>
</dbReference>
<evidence type="ECO:0000313" key="1">
    <source>
        <dbReference type="EMBL" id="MFC4243922.1"/>
    </source>
</evidence>
<protein>
    <recommendedName>
        <fullName evidence="3">DUF222 domain-containing protein</fullName>
    </recommendedName>
</protein>
<dbReference type="EMBL" id="JBHSCN010000005">
    <property type="protein sequence ID" value="MFC4243922.1"/>
    <property type="molecule type" value="Genomic_DNA"/>
</dbReference>
<evidence type="ECO:0000313" key="2">
    <source>
        <dbReference type="Proteomes" id="UP001595900"/>
    </source>
</evidence>
<dbReference type="Proteomes" id="UP001595900">
    <property type="component" value="Unassembled WGS sequence"/>
</dbReference>
<organism evidence="1 2">
    <name type="scientific">Gryllotalpicola reticulitermitis</name>
    <dbReference type="NCBI Taxonomy" id="1184153"/>
    <lineage>
        <taxon>Bacteria</taxon>
        <taxon>Bacillati</taxon>
        <taxon>Actinomycetota</taxon>
        <taxon>Actinomycetes</taxon>
        <taxon>Micrococcales</taxon>
        <taxon>Microbacteriaceae</taxon>
        <taxon>Gryllotalpicola</taxon>
    </lineage>
</organism>
<proteinExistence type="predicted"/>